<accession>A0ABM3YIM2</accession>
<keyword evidence="1" id="KW-1185">Reference proteome</keyword>
<organism evidence="1 2">
    <name type="scientific">Erinaceus europaeus</name>
    <name type="common">Western European hedgehog</name>
    <dbReference type="NCBI Taxonomy" id="9365"/>
    <lineage>
        <taxon>Eukaryota</taxon>
        <taxon>Metazoa</taxon>
        <taxon>Chordata</taxon>
        <taxon>Craniata</taxon>
        <taxon>Vertebrata</taxon>
        <taxon>Euteleostomi</taxon>
        <taxon>Mammalia</taxon>
        <taxon>Eutheria</taxon>
        <taxon>Laurasiatheria</taxon>
        <taxon>Eulipotyphla</taxon>
        <taxon>Erinaceidae</taxon>
        <taxon>Erinaceinae</taxon>
        <taxon>Erinaceus</taxon>
    </lineage>
</organism>
<name>A0ABM3YIM2_ERIEU</name>
<evidence type="ECO:0000313" key="1">
    <source>
        <dbReference type="Proteomes" id="UP001652624"/>
    </source>
</evidence>
<proteinExistence type="predicted"/>
<gene>
    <name evidence="2" type="primary">LOC132542372</name>
</gene>
<evidence type="ECO:0000313" key="2">
    <source>
        <dbReference type="RefSeq" id="XP_060060927.1"/>
    </source>
</evidence>
<sequence>MLFAWAELGHDGACVGLSEPGGRRGPNRTSYCRNPLCEPGPSGGSGGGHTSSASVTSVRSRARFGMYIPFLQLNCDLRKTNLFSNMVSMGPREAVSGLARSRDYLLTLWETWKQHT</sequence>
<dbReference type="RefSeq" id="XP_060060927.1">
    <property type="nucleotide sequence ID" value="XM_060204944.1"/>
</dbReference>
<reference evidence="2" key="1">
    <citation type="submission" date="2025-08" db="UniProtKB">
        <authorList>
            <consortium name="RefSeq"/>
        </authorList>
    </citation>
    <scope>IDENTIFICATION</scope>
</reference>
<dbReference type="GeneID" id="132542372"/>
<protein>
    <submittedName>
        <fullName evidence="2">Transmembrane protein 39B-like</fullName>
    </submittedName>
</protein>
<dbReference type="Proteomes" id="UP001652624">
    <property type="component" value="Chromosome 13"/>
</dbReference>